<dbReference type="InterPro" id="IPR038072">
    <property type="entry name" value="GspK_central_sf"/>
</dbReference>
<comment type="similarity">
    <text evidence="2">Belongs to the GSP K family.</text>
</comment>
<evidence type="ECO:0000256" key="9">
    <source>
        <dbReference type="ARBA" id="ARBA00023136"/>
    </source>
</evidence>
<feature type="domain" description="T2SS protein K first SAM-like" evidence="11">
    <location>
        <begin position="124"/>
        <end position="207"/>
    </location>
</feature>
<keyword evidence="4" id="KW-1003">Cell membrane</keyword>
<evidence type="ECO:0000256" key="2">
    <source>
        <dbReference type="ARBA" id="ARBA00007246"/>
    </source>
</evidence>
<evidence type="ECO:0000256" key="4">
    <source>
        <dbReference type="ARBA" id="ARBA00022475"/>
    </source>
</evidence>
<evidence type="ECO:0000256" key="7">
    <source>
        <dbReference type="ARBA" id="ARBA00022927"/>
    </source>
</evidence>
<keyword evidence="9 10" id="KW-0472">Membrane</keyword>
<comment type="subcellular location">
    <subcellularLocation>
        <location evidence="1">Cell inner membrane</location>
    </subcellularLocation>
</comment>
<keyword evidence="8 10" id="KW-1133">Transmembrane helix</keyword>
<dbReference type="AlphaFoldDB" id="A0A1H8AVK9"/>
<dbReference type="GO" id="GO:0005886">
    <property type="term" value="C:plasma membrane"/>
    <property type="evidence" value="ECO:0007669"/>
    <property type="project" value="UniProtKB-SubCell"/>
</dbReference>
<keyword evidence="7" id="KW-0653">Protein transport</keyword>
<evidence type="ECO:0000313" key="13">
    <source>
        <dbReference type="Proteomes" id="UP000198744"/>
    </source>
</evidence>
<proteinExistence type="inferred from homology"/>
<feature type="transmembrane region" description="Helical" evidence="10">
    <location>
        <begin position="12"/>
        <end position="36"/>
    </location>
</feature>
<gene>
    <name evidence="12" type="ORF">SAMN04489760_1409</name>
</gene>
<dbReference type="Gene3D" id="1.10.40.60">
    <property type="entry name" value="EpsJ-like"/>
    <property type="match status" value="1"/>
</dbReference>
<evidence type="ECO:0000256" key="3">
    <source>
        <dbReference type="ARBA" id="ARBA00022448"/>
    </source>
</evidence>
<name>A0A1H8AVK9_9BACT</name>
<dbReference type="InterPro" id="IPR049031">
    <property type="entry name" value="T2SSK_SAM-like_1st"/>
</dbReference>
<dbReference type="OrthoDB" id="5398238at2"/>
<protein>
    <submittedName>
        <fullName evidence="12">General secretion pathway protein K</fullName>
    </submittedName>
</protein>
<reference evidence="12 13" key="1">
    <citation type="submission" date="2016-10" db="EMBL/GenBank/DDBJ databases">
        <authorList>
            <person name="de Groot N.N."/>
        </authorList>
    </citation>
    <scope>NUCLEOTIDE SEQUENCE [LARGE SCALE GENOMIC DNA]</scope>
    <source>
        <strain evidence="12 13">DSM 8423</strain>
    </source>
</reference>
<dbReference type="GO" id="GO:0009306">
    <property type="term" value="P:protein secretion"/>
    <property type="evidence" value="ECO:0007669"/>
    <property type="project" value="InterPro"/>
</dbReference>
<dbReference type="EMBL" id="FOBS01000040">
    <property type="protein sequence ID" value="SEM73547.1"/>
    <property type="molecule type" value="Genomic_DNA"/>
</dbReference>
<keyword evidence="6 10" id="KW-0812">Transmembrane</keyword>
<dbReference type="STRING" id="43775.SAMN04489760_1409"/>
<organism evidence="12 13">
    <name type="scientific">Syntrophus gentianae</name>
    <dbReference type="NCBI Taxonomy" id="43775"/>
    <lineage>
        <taxon>Bacteria</taxon>
        <taxon>Pseudomonadati</taxon>
        <taxon>Thermodesulfobacteriota</taxon>
        <taxon>Syntrophia</taxon>
        <taxon>Syntrophales</taxon>
        <taxon>Syntrophaceae</taxon>
        <taxon>Syntrophus</taxon>
    </lineage>
</organism>
<dbReference type="Proteomes" id="UP000198744">
    <property type="component" value="Unassembled WGS sequence"/>
</dbReference>
<dbReference type="InterPro" id="IPR005628">
    <property type="entry name" value="GspK"/>
</dbReference>
<evidence type="ECO:0000259" key="11">
    <source>
        <dbReference type="Pfam" id="PF21687"/>
    </source>
</evidence>
<keyword evidence="3" id="KW-0813">Transport</keyword>
<accession>A0A1H8AVK9</accession>
<dbReference type="PANTHER" id="PTHR38831">
    <property type="entry name" value="TYPE II SECRETION SYSTEM PROTEIN K"/>
    <property type="match status" value="1"/>
</dbReference>
<evidence type="ECO:0000256" key="8">
    <source>
        <dbReference type="ARBA" id="ARBA00022989"/>
    </source>
</evidence>
<sequence length="309" mass="34300">MQPIKLCSNCRGSATIMMVFMVTVILTVGLGFNWLVKEHLKASEGLKNKAEAILTARSACDTLIYLLLKGRVMPQEVTLSGMEDLTLLKALPLDNSPVSLSEGVTVRIQDSNGLISLTTVNSVAMQRLISQVLQSDSASVPVASLQDWTDQDDLVRLNGAESSYYRNNRSYPPRNYALQYMDELSFVRGITPEGYERLRPYLTLLPATGFNPNTAPDEVLMAFLDISQETLKRIKDYKAEQGAITEGALQMLTGRMMAKNKNTVYFKPSLFMDISVSAGQPKSMYAIKAGLSLQQSNIAPYSILYWQEE</sequence>
<evidence type="ECO:0000256" key="5">
    <source>
        <dbReference type="ARBA" id="ARBA00022519"/>
    </source>
</evidence>
<dbReference type="SUPFAM" id="SSF158544">
    <property type="entry name" value="GspK insert domain-like"/>
    <property type="match status" value="1"/>
</dbReference>
<keyword evidence="13" id="KW-1185">Reference proteome</keyword>
<evidence type="ECO:0000256" key="10">
    <source>
        <dbReference type="SAM" id="Phobius"/>
    </source>
</evidence>
<dbReference type="Pfam" id="PF21687">
    <property type="entry name" value="T2SSK_1st"/>
    <property type="match status" value="1"/>
</dbReference>
<dbReference type="PANTHER" id="PTHR38831:SF2">
    <property type="entry name" value="TYPE II SECRETION SYSTEM PROTEIN K"/>
    <property type="match status" value="1"/>
</dbReference>
<evidence type="ECO:0000256" key="1">
    <source>
        <dbReference type="ARBA" id="ARBA00004533"/>
    </source>
</evidence>
<dbReference type="RefSeq" id="WP_093884753.1">
    <property type="nucleotide sequence ID" value="NZ_FOBS01000040.1"/>
</dbReference>
<evidence type="ECO:0000256" key="6">
    <source>
        <dbReference type="ARBA" id="ARBA00022692"/>
    </source>
</evidence>
<keyword evidence="5" id="KW-0997">Cell inner membrane</keyword>
<evidence type="ECO:0000313" key="12">
    <source>
        <dbReference type="EMBL" id="SEM73547.1"/>
    </source>
</evidence>